<evidence type="ECO:0000313" key="3">
    <source>
        <dbReference type="EMBL" id="GAA1571851.1"/>
    </source>
</evidence>
<dbReference type="InterPro" id="IPR029058">
    <property type="entry name" value="AB_hydrolase_fold"/>
</dbReference>
<dbReference type="EMBL" id="BAAAQD010000047">
    <property type="protein sequence ID" value="GAA1571851.1"/>
    <property type="molecule type" value="Genomic_DNA"/>
</dbReference>
<sequence>MLIDSPALAMMARSRVVTADGDVEGAAGFVTWRGGSRTMRFITANGIKLAYERSGAGDPVLLIMGSGASGRVWTAHQTPALNKAGYETIIFDNRGVAPSDAPPGRYSLDDMVADTIGLIEALGIGPCHVVATSLGAVIAEEIAIDRPELVRSAVLMATRSRSDLVRRALHRADQVLSESGVRLPTAYSAPTSVLQMFSPRTLNDDAAVSLWLDVFELSGDATAGGQDWVDVGSDRRERLRRVPVPCRMIAFSDDLICPPHLAAEVAETIPDCDLVEIDGAGHLGNLERPDEVNTAVIEFLGKF</sequence>
<dbReference type="Gene3D" id="3.40.50.1820">
    <property type="entry name" value="alpha/beta hydrolase"/>
    <property type="match status" value="1"/>
</dbReference>
<gene>
    <name evidence="3" type="ORF">GCM10009827_112310</name>
</gene>
<accession>A0ABP4P1D9</accession>
<dbReference type="InterPro" id="IPR050471">
    <property type="entry name" value="AB_hydrolase"/>
</dbReference>
<evidence type="ECO:0000313" key="4">
    <source>
        <dbReference type="Proteomes" id="UP001501470"/>
    </source>
</evidence>
<dbReference type="GO" id="GO:0016787">
    <property type="term" value="F:hydrolase activity"/>
    <property type="evidence" value="ECO:0007669"/>
    <property type="project" value="UniProtKB-KW"/>
</dbReference>
<evidence type="ECO:0000259" key="2">
    <source>
        <dbReference type="Pfam" id="PF12697"/>
    </source>
</evidence>
<dbReference type="Proteomes" id="UP001501470">
    <property type="component" value="Unassembled WGS sequence"/>
</dbReference>
<name>A0ABP4P1D9_9ACTN</name>
<dbReference type="Pfam" id="PF12697">
    <property type="entry name" value="Abhydrolase_6"/>
    <property type="match status" value="1"/>
</dbReference>
<dbReference type="RefSeq" id="WP_344514525.1">
    <property type="nucleotide sequence ID" value="NZ_BAAAQD010000047.1"/>
</dbReference>
<dbReference type="PANTHER" id="PTHR43433">
    <property type="entry name" value="HYDROLASE, ALPHA/BETA FOLD FAMILY PROTEIN"/>
    <property type="match status" value="1"/>
</dbReference>
<proteinExistence type="predicted"/>
<dbReference type="SUPFAM" id="SSF53474">
    <property type="entry name" value="alpha/beta-Hydrolases"/>
    <property type="match status" value="1"/>
</dbReference>
<reference evidence="4" key="1">
    <citation type="journal article" date="2019" name="Int. J. Syst. Evol. Microbiol.">
        <title>The Global Catalogue of Microorganisms (GCM) 10K type strain sequencing project: providing services to taxonomists for standard genome sequencing and annotation.</title>
        <authorList>
            <consortium name="The Broad Institute Genomics Platform"/>
            <consortium name="The Broad Institute Genome Sequencing Center for Infectious Disease"/>
            <person name="Wu L."/>
            <person name="Ma J."/>
        </authorList>
    </citation>
    <scope>NUCLEOTIDE SEQUENCE [LARGE SCALE GENOMIC DNA]</scope>
    <source>
        <strain evidence="4">JCM 15933</strain>
    </source>
</reference>
<keyword evidence="1" id="KW-0560">Oxidoreductase</keyword>
<comment type="caution">
    <text evidence="3">The sequence shown here is derived from an EMBL/GenBank/DDBJ whole genome shotgun (WGS) entry which is preliminary data.</text>
</comment>
<protein>
    <submittedName>
        <fullName evidence="3">Alpha/beta fold hydrolase</fullName>
    </submittedName>
</protein>
<dbReference type="PANTHER" id="PTHR43433:SF5">
    <property type="entry name" value="AB HYDROLASE-1 DOMAIN-CONTAINING PROTEIN"/>
    <property type="match status" value="1"/>
</dbReference>
<keyword evidence="3" id="KW-0378">Hydrolase</keyword>
<feature type="domain" description="AB hydrolase-1" evidence="2">
    <location>
        <begin position="61"/>
        <end position="293"/>
    </location>
</feature>
<organism evidence="3 4">
    <name type="scientific">Dactylosporangium maewongense</name>
    <dbReference type="NCBI Taxonomy" id="634393"/>
    <lineage>
        <taxon>Bacteria</taxon>
        <taxon>Bacillati</taxon>
        <taxon>Actinomycetota</taxon>
        <taxon>Actinomycetes</taxon>
        <taxon>Micromonosporales</taxon>
        <taxon>Micromonosporaceae</taxon>
        <taxon>Dactylosporangium</taxon>
    </lineage>
</organism>
<dbReference type="PRINTS" id="PR00412">
    <property type="entry name" value="EPOXHYDRLASE"/>
</dbReference>
<dbReference type="InterPro" id="IPR000639">
    <property type="entry name" value="Epox_hydrolase-like"/>
</dbReference>
<dbReference type="InterPro" id="IPR000073">
    <property type="entry name" value="AB_hydrolase_1"/>
</dbReference>
<keyword evidence="4" id="KW-1185">Reference proteome</keyword>
<evidence type="ECO:0000256" key="1">
    <source>
        <dbReference type="ARBA" id="ARBA00022559"/>
    </source>
</evidence>
<keyword evidence="1" id="KW-0575">Peroxidase</keyword>